<keyword evidence="1" id="KW-0732">Signal</keyword>
<comment type="caution">
    <text evidence="2">The sequence shown here is derived from an EMBL/GenBank/DDBJ whole genome shotgun (WGS) entry which is preliminary data.</text>
</comment>
<dbReference type="STRING" id="28116.Bovatus_04339"/>
<dbReference type="Proteomes" id="UP001219389">
    <property type="component" value="Unassembled WGS sequence"/>
</dbReference>
<evidence type="ECO:0000313" key="2">
    <source>
        <dbReference type="EMBL" id="KAA3929512.1"/>
    </source>
</evidence>
<dbReference type="Proteomes" id="UP000365824">
    <property type="component" value="Unassembled WGS sequence"/>
</dbReference>
<proteinExistence type="predicted"/>
<feature type="signal peptide" evidence="1">
    <location>
        <begin position="1"/>
        <end position="25"/>
    </location>
</feature>
<dbReference type="EMBL" id="VWLB01000010">
    <property type="protein sequence ID" value="KAA3929512.1"/>
    <property type="molecule type" value="Genomic_DNA"/>
</dbReference>
<reference evidence="3" key="2">
    <citation type="submission" date="2022-10" db="EMBL/GenBank/DDBJ databases">
        <title>Human gut microbiome strain richness.</title>
        <authorList>
            <person name="Chen-Liaw A."/>
        </authorList>
    </citation>
    <scope>NUCLEOTIDE SEQUENCE</scope>
    <source>
        <strain evidence="3">BSD2780120875st1_E1_BSD2780120875_150330</strain>
    </source>
</reference>
<reference evidence="2 4" key="1">
    <citation type="journal article" date="2019" name="Nat. Med.">
        <title>A library of human gut bacterial isolates paired with longitudinal multiomics data enables mechanistic microbiome research.</title>
        <authorList>
            <person name="Poyet M."/>
            <person name="Groussin M."/>
            <person name="Gibbons S.M."/>
            <person name="Avila-Pacheco J."/>
            <person name="Jiang X."/>
            <person name="Kearney S.M."/>
            <person name="Perrotta A.R."/>
            <person name="Berdy B."/>
            <person name="Zhao S."/>
            <person name="Lieberman T.D."/>
            <person name="Swanson P.K."/>
            <person name="Smith M."/>
            <person name="Roesemann S."/>
            <person name="Alexander J.E."/>
            <person name="Rich S.A."/>
            <person name="Livny J."/>
            <person name="Vlamakis H."/>
            <person name="Clish C."/>
            <person name="Bullock K."/>
            <person name="Deik A."/>
            <person name="Scott J."/>
            <person name="Pierce K.A."/>
            <person name="Xavier R.J."/>
            <person name="Alm E.J."/>
        </authorList>
    </citation>
    <scope>NUCLEOTIDE SEQUENCE [LARGE SCALE GENOMIC DNA]</scope>
    <source>
        <strain evidence="2 4">BIOML-A160</strain>
    </source>
</reference>
<protein>
    <submittedName>
        <fullName evidence="2">DUF5004 domain-containing protein</fullName>
    </submittedName>
</protein>
<sequence>MKHSIHLAAIALLTTLLVTSCDTFSAPADPDKNTEQVKDISGTWQLTTVSRNSNDITETMDFSQFQINLKKDGKYTIENYLPFVVRHNGTWKVDDIYYPFRLYFTEDGATEQASTDILFPITNGERNIVITHSPGCGSNTYTYVFKKISEN</sequence>
<accession>A0A139L775</accession>
<evidence type="ECO:0000313" key="4">
    <source>
        <dbReference type="Proteomes" id="UP000365824"/>
    </source>
</evidence>
<name>A0A139L775_BACOV</name>
<organism evidence="2 4">
    <name type="scientific">Bacteroides ovatus</name>
    <dbReference type="NCBI Taxonomy" id="28116"/>
    <lineage>
        <taxon>Bacteria</taxon>
        <taxon>Pseudomonadati</taxon>
        <taxon>Bacteroidota</taxon>
        <taxon>Bacteroidia</taxon>
        <taxon>Bacteroidales</taxon>
        <taxon>Bacteroidaceae</taxon>
        <taxon>Bacteroides</taxon>
    </lineage>
</organism>
<gene>
    <name evidence="2" type="ORF">F3F25_08085</name>
    <name evidence="3" type="ORF">PO382_03730</name>
</gene>
<evidence type="ECO:0000313" key="3">
    <source>
        <dbReference type="EMBL" id="MDC2741331.1"/>
    </source>
</evidence>
<dbReference type="AlphaFoldDB" id="A0A139L775"/>
<dbReference type="InterPro" id="IPR032168">
    <property type="entry name" value="DUF5004"/>
</dbReference>
<dbReference type="RefSeq" id="WP_044135567.1">
    <property type="nucleotide sequence ID" value="NZ_CAXTIO010000003.1"/>
</dbReference>
<dbReference type="EMBL" id="JAQNZF010000003">
    <property type="protein sequence ID" value="MDC2741331.1"/>
    <property type="molecule type" value="Genomic_DNA"/>
</dbReference>
<dbReference type="PROSITE" id="PS51257">
    <property type="entry name" value="PROKAR_LIPOPROTEIN"/>
    <property type="match status" value="1"/>
</dbReference>
<dbReference type="Pfam" id="PF16395">
    <property type="entry name" value="DUF5004"/>
    <property type="match status" value="1"/>
</dbReference>
<evidence type="ECO:0000256" key="1">
    <source>
        <dbReference type="SAM" id="SignalP"/>
    </source>
</evidence>
<feature type="chain" id="PRO_5042681913" evidence="1">
    <location>
        <begin position="26"/>
        <end position="151"/>
    </location>
</feature>